<accession>A0AAD8ZW90</accession>
<comment type="caution">
    <text evidence="2">The sequence shown here is derived from an EMBL/GenBank/DDBJ whole genome shotgun (WGS) entry which is preliminary data.</text>
</comment>
<organism evidence="2 3">
    <name type="scientific">Electrophorus voltai</name>
    <dbReference type="NCBI Taxonomy" id="2609070"/>
    <lineage>
        <taxon>Eukaryota</taxon>
        <taxon>Metazoa</taxon>
        <taxon>Chordata</taxon>
        <taxon>Craniata</taxon>
        <taxon>Vertebrata</taxon>
        <taxon>Euteleostomi</taxon>
        <taxon>Actinopterygii</taxon>
        <taxon>Neopterygii</taxon>
        <taxon>Teleostei</taxon>
        <taxon>Ostariophysi</taxon>
        <taxon>Gymnotiformes</taxon>
        <taxon>Gymnotoidei</taxon>
        <taxon>Gymnotidae</taxon>
        <taxon>Electrophorus</taxon>
    </lineage>
</organism>
<evidence type="ECO:0000256" key="1">
    <source>
        <dbReference type="SAM" id="MobiDB-lite"/>
    </source>
</evidence>
<name>A0AAD8ZW90_9TELE</name>
<dbReference type="Proteomes" id="UP001239994">
    <property type="component" value="Unassembled WGS sequence"/>
</dbReference>
<feature type="region of interest" description="Disordered" evidence="1">
    <location>
        <begin position="50"/>
        <end position="115"/>
    </location>
</feature>
<reference evidence="2" key="1">
    <citation type="submission" date="2023-03" db="EMBL/GenBank/DDBJ databases">
        <title>Electrophorus voltai genome.</title>
        <authorList>
            <person name="Bian C."/>
        </authorList>
    </citation>
    <scope>NUCLEOTIDE SEQUENCE</scope>
    <source>
        <strain evidence="2">CB-2022</strain>
        <tissue evidence="2">Muscle</tissue>
    </source>
</reference>
<evidence type="ECO:0000313" key="2">
    <source>
        <dbReference type="EMBL" id="KAK1806413.1"/>
    </source>
</evidence>
<sequence>MDRSLLNILSPSLFGIKLQNVSSEESRTNAHQQDPPTLRQELQDPATLKQELQDPPTLRQELQDPPTLRQELQDPPTLRQELQDPPTLRQELQDPPTLRPELQDPPTLRQELQDPPTLRPELCALMRAALMSCEVEKTQVPFSCHHISMKSQDPFSTHFWTEHSHIHISARANRTGVMWDTKSRMGHSALCHPDWVILAPAAWIPAAPEKPSELGGLAGRVQASHSGFWKST</sequence>
<proteinExistence type="predicted"/>
<feature type="non-terminal residue" evidence="2">
    <location>
        <position position="232"/>
    </location>
</feature>
<gene>
    <name evidence="2" type="ORF">P4O66_004932</name>
</gene>
<keyword evidence="3" id="KW-1185">Reference proteome</keyword>
<dbReference type="AlphaFoldDB" id="A0AAD8ZW90"/>
<protein>
    <submittedName>
        <fullName evidence="2">Uncharacterized protein</fullName>
    </submittedName>
</protein>
<dbReference type="EMBL" id="JAROKS010000001">
    <property type="protein sequence ID" value="KAK1806413.1"/>
    <property type="molecule type" value="Genomic_DNA"/>
</dbReference>
<evidence type="ECO:0000313" key="3">
    <source>
        <dbReference type="Proteomes" id="UP001239994"/>
    </source>
</evidence>